<name>A0A8H4RRY9_9HELO</name>
<dbReference type="AlphaFoldDB" id="A0A8H4RRY9"/>
<dbReference type="Proteomes" id="UP000566819">
    <property type="component" value="Unassembled WGS sequence"/>
</dbReference>
<protein>
    <submittedName>
        <fullName evidence="1">Uncharacterized protein</fullName>
    </submittedName>
</protein>
<dbReference type="EMBL" id="JAAMPI010000149">
    <property type="protein sequence ID" value="KAF4634969.1"/>
    <property type="molecule type" value="Genomic_DNA"/>
</dbReference>
<keyword evidence="2" id="KW-1185">Reference proteome</keyword>
<sequence>MEDHGTLENTRDITDGDILKLSGVTLDQIKKLNQPLSEEQSEHWCHDFWEPPEIDSSTYLPTGEPAFDAFWHTLVVDQGLIPGSLLSLEETQGFREEYMI</sequence>
<gene>
    <name evidence="1" type="ORF">G7Y89_g3146</name>
</gene>
<evidence type="ECO:0000313" key="2">
    <source>
        <dbReference type="Proteomes" id="UP000566819"/>
    </source>
</evidence>
<accession>A0A8H4RRY9</accession>
<comment type="caution">
    <text evidence="1">The sequence shown here is derived from an EMBL/GenBank/DDBJ whole genome shotgun (WGS) entry which is preliminary data.</text>
</comment>
<reference evidence="1 2" key="1">
    <citation type="submission" date="2020-03" db="EMBL/GenBank/DDBJ databases">
        <title>Draft Genome Sequence of Cudoniella acicularis.</title>
        <authorList>
            <person name="Buettner E."/>
            <person name="Kellner H."/>
        </authorList>
    </citation>
    <scope>NUCLEOTIDE SEQUENCE [LARGE SCALE GENOMIC DNA]</scope>
    <source>
        <strain evidence="1 2">DSM 108380</strain>
    </source>
</reference>
<evidence type="ECO:0000313" key="1">
    <source>
        <dbReference type="EMBL" id="KAF4634969.1"/>
    </source>
</evidence>
<organism evidence="1 2">
    <name type="scientific">Cudoniella acicularis</name>
    <dbReference type="NCBI Taxonomy" id="354080"/>
    <lineage>
        <taxon>Eukaryota</taxon>
        <taxon>Fungi</taxon>
        <taxon>Dikarya</taxon>
        <taxon>Ascomycota</taxon>
        <taxon>Pezizomycotina</taxon>
        <taxon>Leotiomycetes</taxon>
        <taxon>Helotiales</taxon>
        <taxon>Tricladiaceae</taxon>
        <taxon>Cudoniella</taxon>
    </lineage>
</organism>
<proteinExistence type="predicted"/>